<dbReference type="GO" id="GO:0046872">
    <property type="term" value="F:metal ion binding"/>
    <property type="evidence" value="ECO:0007669"/>
    <property type="project" value="UniProtKB-KW"/>
</dbReference>
<protein>
    <submittedName>
        <fullName evidence="3">Type 2 lantipeptide synthetase LanM family protein</fullName>
    </submittedName>
</protein>
<evidence type="ECO:0000256" key="1">
    <source>
        <dbReference type="PIRSR" id="PIRSR607822-1"/>
    </source>
</evidence>
<dbReference type="InterPro" id="IPR007822">
    <property type="entry name" value="LANC-like"/>
</dbReference>
<name>A0A9D1F3E7_9FIRM</name>
<dbReference type="GO" id="GO:0031179">
    <property type="term" value="P:peptide modification"/>
    <property type="evidence" value="ECO:0007669"/>
    <property type="project" value="InterPro"/>
</dbReference>
<proteinExistence type="predicted"/>
<dbReference type="SMART" id="SM01260">
    <property type="entry name" value="LANC_like"/>
    <property type="match status" value="1"/>
</dbReference>
<comment type="caution">
    <text evidence="3">The sequence shown here is derived from an EMBL/GenBank/DDBJ whole genome shotgun (WGS) entry which is preliminary data.</text>
</comment>
<dbReference type="NCBIfam" id="TIGR03897">
    <property type="entry name" value="lanti_2_LanM"/>
    <property type="match status" value="1"/>
</dbReference>
<dbReference type="SUPFAM" id="SSF158745">
    <property type="entry name" value="LanC-like"/>
    <property type="match status" value="1"/>
</dbReference>
<dbReference type="EMBL" id="DVIT01000015">
    <property type="protein sequence ID" value="HIS46691.1"/>
    <property type="molecule type" value="Genomic_DNA"/>
</dbReference>
<evidence type="ECO:0000259" key="2">
    <source>
        <dbReference type="Pfam" id="PF13575"/>
    </source>
</evidence>
<feature type="binding site" evidence="1">
    <location>
        <position position="930"/>
    </location>
    <ligand>
        <name>Zn(2+)</name>
        <dbReference type="ChEBI" id="CHEBI:29105"/>
    </ligand>
</feature>
<feature type="binding site" evidence="1">
    <location>
        <position position="931"/>
    </location>
    <ligand>
        <name>Zn(2+)</name>
        <dbReference type="ChEBI" id="CHEBI:29105"/>
    </ligand>
</feature>
<evidence type="ECO:0000313" key="3">
    <source>
        <dbReference type="EMBL" id="HIS46691.1"/>
    </source>
</evidence>
<feature type="binding site" evidence="1">
    <location>
        <position position="882"/>
    </location>
    <ligand>
        <name>Zn(2+)</name>
        <dbReference type="ChEBI" id="CHEBI:29105"/>
    </ligand>
</feature>
<dbReference type="PIRSF" id="PIRSF037228">
    <property type="entry name" value="Lant_mod_RumM"/>
    <property type="match status" value="1"/>
</dbReference>
<evidence type="ECO:0000313" key="4">
    <source>
        <dbReference type="Proteomes" id="UP000823927"/>
    </source>
</evidence>
<reference evidence="3" key="1">
    <citation type="submission" date="2020-10" db="EMBL/GenBank/DDBJ databases">
        <authorList>
            <person name="Gilroy R."/>
        </authorList>
    </citation>
    <scope>NUCLEOTIDE SEQUENCE</scope>
    <source>
        <strain evidence="3">CHK178-757</strain>
    </source>
</reference>
<keyword evidence="1" id="KW-0479">Metal-binding</keyword>
<dbReference type="AlphaFoldDB" id="A0A9D1F3E7"/>
<dbReference type="Pfam" id="PF13575">
    <property type="entry name" value="DUF4135"/>
    <property type="match status" value="1"/>
</dbReference>
<accession>A0A9D1F3E7</accession>
<dbReference type="InterPro" id="IPR017146">
    <property type="entry name" value="Lanti_2_LanM"/>
</dbReference>
<organism evidence="3 4">
    <name type="scientific">Candidatus Scybalocola faecigallinarum</name>
    <dbReference type="NCBI Taxonomy" id="2840941"/>
    <lineage>
        <taxon>Bacteria</taxon>
        <taxon>Bacillati</taxon>
        <taxon>Bacillota</taxon>
        <taxon>Clostridia</taxon>
        <taxon>Lachnospirales</taxon>
        <taxon>Lachnospiraceae</taxon>
        <taxon>Lachnospiraceae incertae sedis</taxon>
        <taxon>Candidatus Scybalocola (ex Gilroy et al. 2021)</taxon>
    </lineage>
</organism>
<dbReference type="Proteomes" id="UP000823927">
    <property type="component" value="Unassembled WGS sequence"/>
</dbReference>
<keyword evidence="1" id="KW-0862">Zinc</keyword>
<dbReference type="InterPro" id="IPR025410">
    <property type="entry name" value="Lant_dehyd"/>
</dbReference>
<dbReference type="CDD" id="cd04792">
    <property type="entry name" value="LanM-like"/>
    <property type="match status" value="1"/>
</dbReference>
<dbReference type="PRINTS" id="PR01950">
    <property type="entry name" value="LANCSUPER"/>
</dbReference>
<sequence>MGNFLKEKITGVEYDVWKKILGKETLDNMIENWDDSGEEDEAVSESLARFCENPGRTYKAAWLEEQCFFPFYEPLLAFWITMMEECNGWGLVRFSENVRESLLKVLFSRLEGVSIRVLIREMKVLKDENKLSGSDTHKEYEYYVNHYLTQGEYRGEILKKYKALTWILYCQMKNFQSFIREFEAHLKDDRDEIADVFFEGNAPGQIAELKLGASDAHFGGRTVVRVTWSDGQVLYYKPRSMRNDQMYQEIYTWLAGECHMESYTYKILDKGRHGWCEAVLSGDCTNEDQVKRYFYRLGLQLFICYLFSVKDMHFENILACGEHPVLVDLETFPGRAFSGNDMSMTGQAFTRLADSVLMTGALPITVWNFDGQGVRLGAIGRQEKQKLPVRVPVIIRGKTSEMDVILTHPEFEVKGNLPALDGKAVDPSKYVNELVEGFLSAYRFARENKRSFLKKARAAFAINSRVLLRNTQQYHMYTQTAGNGFFMTQMWRQKLFFQNLYNSTRIPNPWKDRIISYETRALCQRDIPYFYVNGMRTSLFDSFGNEYENYYESSPMEAYRKMVERLNDRDAMFQERLIRLSLAMAPEDMGRMMNVRTRPGTGREITDKACLEGAKTIGRALMDFSMSSEDGKELLWITLKYFGWDEMNWRIDIQSMYLYDGLAGTGLFLSALAWLTEDMDAIRGFLRIRSQLFEYTQMLLKDGCKADTPTGIFAGEGSVIYTYLIWYTLFKDPFYLVFAKKHSQCVEKIYKNDTHMDLLTGNAGLMIAWEYLYDLTGDQHYLELARDAGKQLRDKALVMEQGAGFAAGKEQAPLAGMSHGCSGFIMAFAGLYYRTHCPEDAQIIRQLLAYEDSLYDPEMNNWADLRVVPGNQTGANDAVAWCHGAPGILLARRMLQKYCPDIEPEMVEQDIKRALSKIGTETYREGFCLCHGNCGNGWIVKDSNREFYETVLGDVLARIQSKEMLPQEKFNPGFMAGISGIGYALLKEACPQLPDILAVSLEQ</sequence>
<feature type="domain" description="Lantibiotic biosynthesis protein dehydration" evidence="2">
    <location>
        <begin position="164"/>
        <end position="532"/>
    </location>
</feature>
<dbReference type="Pfam" id="PF05147">
    <property type="entry name" value="LANC_like"/>
    <property type="match status" value="1"/>
</dbReference>
<gene>
    <name evidence="3" type="ORF">IAB46_03855</name>
</gene>
<dbReference type="Gene3D" id="1.50.10.20">
    <property type="match status" value="1"/>
</dbReference>
<reference evidence="3" key="2">
    <citation type="journal article" date="2021" name="PeerJ">
        <title>Extensive microbial diversity within the chicken gut microbiome revealed by metagenomics and culture.</title>
        <authorList>
            <person name="Gilroy R."/>
            <person name="Ravi A."/>
            <person name="Getino M."/>
            <person name="Pursley I."/>
            <person name="Horton D.L."/>
            <person name="Alikhan N.F."/>
            <person name="Baker D."/>
            <person name="Gharbi K."/>
            <person name="Hall N."/>
            <person name="Watson M."/>
            <person name="Adriaenssens E.M."/>
            <person name="Foster-Nyarko E."/>
            <person name="Jarju S."/>
            <person name="Secka A."/>
            <person name="Antonio M."/>
            <person name="Oren A."/>
            <person name="Chaudhuri R.R."/>
            <person name="La Ragione R."/>
            <person name="Hildebrand F."/>
            <person name="Pallen M.J."/>
        </authorList>
    </citation>
    <scope>NUCLEOTIDE SEQUENCE</scope>
    <source>
        <strain evidence="3">CHK178-757</strain>
    </source>
</reference>